<dbReference type="Pfam" id="PF00394">
    <property type="entry name" value="Cu-oxidase"/>
    <property type="match status" value="1"/>
</dbReference>
<dbReference type="PANTHER" id="PTHR11709:SF296">
    <property type="entry name" value="MULTI-COPPER OXIDASE TYPE I FAMILY PROTEIN"/>
    <property type="match status" value="1"/>
</dbReference>
<dbReference type="Proteomes" id="UP001202328">
    <property type="component" value="Unassembled WGS sequence"/>
</dbReference>
<gene>
    <name evidence="5" type="ORF">MKW98_000345</name>
</gene>
<accession>A0AAD4S4D7</accession>
<dbReference type="InterPro" id="IPR045087">
    <property type="entry name" value="Cu-oxidase_fam"/>
</dbReference>
<dbReference type="GO" id="GO:0005507">
    <property type="term" value="F:copper ion binding"/>
    <property type="evidence" value="ECO:0007669"/>
    <property type="project" value="InterPro"/>
</dbReference>
<name>A0AAD4S4D7_9MAGN</name>
<dbReference type="Pfam" id="PF07731">
    <property type="entry name" value="Cu-oxidase_2"/>
    <property type="match status" value="1"/>
</dbReference>
<evidence type="ECO:0000256" key="1">
    <source>
        <dbReference type="ARBA" id="ARBA00010609"/>
    </source>
</evidence>
<dbReference type="InterPro" id="IPR011706">
    <property type="entry name" value="Cu-oxidase_C"/>
</dbReference>
<dbReference type="InterPro" id="IPR001117">
    <property type="entry name" value="Cu-oxidase_2nd"/>
</dbReference>
<dbReference type="InterPro" id="IPR011707">
    <property type="entry name" value="Cu-oxidase-like_N"/>
</dbReference>
<feature type="domain" description="Plastocyanin-like" evidence="3">
    <location>
        <begin position="398"/>
        <end position="534"/>
    </location>
</feature>
<reference evidence="5" key="1">
    <citation type="submission" date="2022-04" db="EMBL/GenBank/DDBJ databases">
        <title>A functionally conserved STORR gene fusion in Papaver species that diverged 16.8 million years ago.</title>
        <authorList>
            <person name="Catania T."/>
        </authorList>
    </citation>
    <scope>NUCLEOTIDE SEQUENCE</scope>
    <source>
        <strain evidence="5">S-188037</strain>
    </source>
</reference>
<dbReference type="InterPro" id="IPR008972">
    <property type="entry name" value="Cupredoxin"/>
</dbReference>
<dbReference type="AlphaFoldDB" id="A0AAD4S4D7"/>
<evidence type="ECO:0000259" key="2">
    <source>
        <dbReference type="Pfam" id="PF00394"/>
    </source>
</evidence>
<dbReference type="InterPro" id="IPR034273">
    <property type="entry name" value="CuRO_1_AAO-like"/>
</dbReference>
<dbReference type="SUPFAM" id="SSF49503">
    <property type="entry name" value="Cupredoxins"/>
    <property type="match status" value="3"/>
</dbReference>
<evidence type="ECO:0000259" key="4">
    <source>
        <dbReference type="Pfam" id="PF07732"/>
    </source>
</evidence>
<evidence type="ECO:0000259" key="3">
    <source>
        <dbReference type="Pfam" id="PF07731"/>
    </source>
</evidence>
<feature type="domain" description="Plastocyanin-like" evidence="4">
    <location>
        <begin position="52"/>
        <end position="165"/>
    </location>
</feature>
<comment type="similarity">
    <text evidence="1">Belongs to the multicopper oxidase family.</text>
</comment>
<dbReference type="GO" id="GO:0016491">
    <property type="term" value="F:oxidoreductase activity"/>
    <property type="evidence" value="ECO:0007669"/>
    <property type="project" value="InterPro"/>
</dbReference>
<dbReference type="Gene3D" id="2.60.40.420">
    <property type="entry name" value="Cupredoxins - blue copper proteins"/>
    <property type="match status" value="3"/>
</dbReference>
<evidence type="ECO:0000313" key="6">
    <source>
        <dbReference type="Proteomes" id="UP001202328"/>
    </source>
</evidence>
<organism evidence="5 6">
    <name type="scientific">Papaver atlanticum</name>
    <dbReference type="NCBI Taxonomy" id="357466"/>
    <lineage>
        <taxon>Eukaryota</taxon>
        <taxon>Viridiplantae</taxon>
        <taxon>Streptophyta</taxon>
        <taxon>Embryophyta</taxon>
        <taxon>Tracheophyta</taxon>
        <taxon>Spermatophyta</taxon>
        <taxon>Magnoliopsida</taxon>
        <taxon>Ranunculales</taxon>
        <taxon>Papaveraceae</taxon>
        <taxon>Papaveroideae</taxon>
        <taxon>Papaver</taxon>
    </lineage>
</organism>
<dbReference type="CDD" id="cd13846">
    <property type="entry name" value="CuRO_1_AAO_like_1"/>
    <property type="match status" value="1"/>
</dbReference>
<dbReference type="PANTHER" id="PTHR11709">
    <property type="entry name" value="MULTI-COPPER OXIDASE"/>
    <property type="match status" value="1"/>
</dbReference>
<dbReference type="Pfam" id="PF07732">
    <property type="entry name" value="Cu-oxidase_3"/>
    <property type="match status" value="1"/>
</dbReference>
<keyword evidence="6" id="KW-1185">Reference proteome</keyword>
<sequence length="566" mass="64371">MEPSYINKQLLKTKFIINASTSLVLYSYLLLVLLVCSSVDAENPHLWFEWTVSYGERSPLGVKKKVILINDQFPGPLLNTTTNDNVHINVHNNLPEPLLITWNGIQQRRNSWMDGVQGTNCPIPPGKTWTYNFQMKDQIGSFFYFPTLAFQKAAGGYGPIRVHNRRVIKVPFDRPFDEFDVMIGDWYISDYRDMKKSLDRGIPLPPQPNGILINGLGPLEANFTFQPGETYRLRISNVGLKTSLNFRIQKHQMLLVETEGSYTLKQYYDSLDIHVGQSYSVLVTANQTVGMSYYMVASSRFMEPELVGVALIHYPGSLVLPLDPIPPGPDPFDYEYSMEQTRSVRLDLEVGAARPNPQGSFKYGQINITRTIILENGLVMVGDSRRFTVNGISFVNGDTPLKLADYFQLQDIIAPEKFPDAPDNRPYAVGSSLIDAEYRKFIHIVFQNPRPSLQTWHMDGYNFFVVGMENGQWNESRLSDSTYNMADAIYRSTVQVYPYSWTAVLLELNNQGMWNIRSQDAEKWYLGQELYMRVKGIGQEDPSTISPRDEEGAPWNLIKCGKAGPV</sequence>
<comment type="caution">
    <text evidence="5">The sequence shown here is derived from an EMBL/GenBank/DDBJ whole genome shotgun (WGS) entry which is preliminary data.</text>
</comment>
<feature type="domain" description="Plastocyanin-like" evidence="2">
    <location>
        <begin position="181"/>
        <end position="314"/>
    </location>
</feature>
<protein>
    <submittedName>
        <fullName evidence="5">Uncharacterized protein</fullName>
    </submittedName>
</protein>
<dbReference type="EMBL" id="JAJJMB010014260">
    <property type="protein sequence ID" value="KAI3861393.1"/>
    <property type="molecule type" value="Genomic_DNA"/>
</dbReference>
<evidence type="ECO:0000313" key="5">
    <source>
        <dbReference type="EMBL" id="KAI3861393.1"/>
    </source>
</evidence>
<proteinExistence type="inferred from homology"/>